<gene>
    <name evidence="2" type="ORF">EX191_10765</name>
</gene>
<evidence type="ECO:0000313" key="3">
    <source>
        <dbReference type="Proteomes" id="UP000778757"/>
    </source>
</evidence>
<protein>
    <submittedName>
        <fullName evidence="2">Uncharacterized protein</fullName>
    </submittedName>
</protein>
<evidence type="ECO:0000256" key="1">
    <source>
        <dbReference type="SAM" id="Phobius"/>
    </source>
</evidence>
<dbReference type="RefSeq" id="WP_047104230.1">
    <property type="nucleotide sequence ID" value="NZ_SHOE01000009.1"/>
</dbReference>
<evidence type="ECO:0000313" key="2">
    <source>
        <dbReference type="EMBL" id="NKJ68268.1"/>
    </source>
</evidence>
<name>A0ABX1HVR7_9VIBR</name>
<sequence length="65" mass="7182">MLKATFFDYDGQELTTGCFSLLTRSLYKALLDTQTITGFVLILFANNFAVFGKGKARLVVGKVEV</sequence>
<keyword evidence="1" id="KW-0812">Transmembrane</keyword>
<reference evidence="2 3" key="1">
    <citation type="journal article" date="2019" name="Curr. Microbiol.">
        <title>Vibrio chemaguriensis sp. nov., from Sundarbans, Bay of Bengal.</title>
        <authorList>
            <person name="Ghosh A."/>
            <person name="Bhadury P."/>
        </authorList>
    </citation>
    <scope>NUCLEOTIDE SEQUENCE [LARGE SCALE GENOMIC DNA]</scope>
    <source>
        <strain evidence="2 3">Iso1</strain>
    </source>
</reference>
<dbReference type="EMBL" id="SHOE01000009">
    <property type="protein sequence ID" value="NKJ68268.1"/>
    <property type="molecule type" value="Genomic_DNA"/>
</dbReference>
<keyword evidence="3" id="KW-1185">Reference proteome</keyword>
<keyword evidence="1" id="KW-1133">Transmembrane helix</keyword>
<comment type="caution">
    <text evidence="2">The sequence shown here is derived from an EMBL/GenBank/DDBJ whole genome shotgun (WGS) entry which is preliminary data.</text>
</comment>
<organism evidence="2 3">
    <name type="scientific">Vibrio chemaguriensis</name>
    <dbReference type="NCBI Taxonomy" id="2527672"/>
    <lineage>
        <taxon>Bacteria</taxon>
        <taxon>Pseudomonadati</taxon>
        <taxon>Pseudomonadota</taxon>
        <taxon>Gammaproteobacteria</taxon>
        <taxon>Vibrionales</taxon>
        <taxon>Vibrionaceae</taxon>
        <taxon>Vibrio</taxon>
    </lineage>
</organism>
<accession>A0ABX1HVR7</accession>
<keyword evidence="1" id="KW-0472">Membrane</keyword>
<proteinExistence type="predicted"/>
<dbReference type="Proteomes" id="UP000778757">
    <property type="component" value="Unassembled WGS sequence"/>
</dbReference>
<feature type="transmembrane region" description="Helical" evidence="1">
    <location>
        <begin position="35"/>
        <end position="52"/>
    </location>
</feature>